<keyword evidence="3 9" id="KW-1003">Cell membrane</keyword>
<comment type="similarity">
    <text evidence="9">Belongs to the TatB family.</text>
</comment>
<gene>
    <name evidence="9 11" type="primary">tatB</name>
    <name evidence="11" type="ORF">FCS21_07750</name>
</gene>
<evidence type="ECO:0000256" key="5">
    <source>
        <dbReference type="ARBA" id="ARBA00022927"/>
    </source>
</evidence>
<dbReference type="GO" id="GO:0043953">
    <property type="term" value="P:protein transport by the Tat complex"/>
    <property type="evidence" value="ECO:0007669"/>
    <property type="project" value="UniProtKB-UniRule"/>
</dbReference>
<proteinExistence type="inferred from homology"/>
<evidence type="ECO:0000256" key="2">
    <source>
        <dbReference type="ARBA" id="ARBA00022448"/>
    </source>
</evidence>
<dbReference type="GO" id="GO:0033281">
    <property type="term" value="C:TAT protein transport complex"/>
    <property type="evidence" value="ECO:0007669"/>
    <property type="project" value="UniProtKB-UniRule"/>
</dbReference>
<dbReference type="GO" id="GO:0008320">
    <property type="term" value="F:protein transmembrane transporter activity"/>
    <property type="evidence" value="ECO:0007669"/>
    <property type="project" value="UniProtKB-UniRule"/>
</dbReference>
<dbReference type="InterPro" id="IPR018448">
    <property type="entry name" value="TatB"/>
</dbReference>
<evidence type="ECO:0000256" key="7">
    <source>
        <dbReference type="ARBA" id="ARBA00023010"/>
    </source>
</evidence>
<name>A0A8H2PKV8_9GAMM</name>
<comment type="caution">
    <text evidence="11">The sequence shown here is derived from an EMBL/GenBank/DDBJ whole genome shotgun (WGS) entry which is preliminary data.</text>
</comment>
<comment type="function">
    <text evidence="9">Part of the twin-arginine translocation (Tat) system that transports large folded proteins containing a characteristic twin-arginine motif in their signal peptide across membranes. Together with TatC, TatB is part of a receptor directly interacting with Tat signal peptides. TatB may form an oligomeric binding site that transiently accommodates folded Tat precursor proteins before their translocation.</text>
</comment>
<comment type="subcellular location">
    <subcellularLocation>
        <location evidence="9">Cell membrane</location>
        <topology evidence="9">Single-pass membrane protein</topology>
    </subcellularLocation>
    <subcellularLocation>
        <location evidence="1">Membrane</location>
        <topology evidence="1">Single-pass membrane protein</topology>
    </subcellularLocation>
</comment>
<keyword evidence="2 9" id="KW-0813">Transport</keyword>
<dbReference type="InterPro" id="IPR003369">
    <property type="entry name" value="TatA/B/E"/>
</dbReference>
<feature type="compositionally biased region" description="Polar residues" evidence="10">
    <location>
        <begin position="135"/>
        <end position="156"/>
    </location>
</feature>
<evidence type="ECO:0000313" key="11">
    <source>
        <dbReference type="EMBL" id="TMM45797.1"/>
    </source>
</evidence>
<dbReference type="NCBIfam" id="TIGR01410">
    <property type="entry name" value="tatB"/>
    <property type="match status" value="1"/>
</dbReference>
<dbReference type="OrthoDB" id="9816005at2"/>
<keyword evidence="12" id="KW-1185">Reference proteome</keyword>
<accession>A0A8H2PKV8</accession>
<evidence type="ECO:0000256" key="10">
    <source>
        <dbReference type="SAM" id="MobiDB-lite"/>
    </source>
</evidence>
<keyword evidence="7 9" id="KW-0811">Translocation</keyword>
<keyword evidence="8 9" id="KW-0472">Membrane</keyword>
<dbReference type="Gene3D" id="1.20.5.3310">
    <property type="match status" value="1"/>
</dbReference>
<dbReference type="HAMAP" id="MF_00237">
    <property type="entry name" value="TatB"/>
    <property type="match status" value="1"/>
</dbReference>
<evidence type="ECO:0000313" key="12">
    <source>
        <dbReference type="Proteomes" id="UP000307702"/>
    </source>
</evidence>
<comment type="subunit">
    <text evidence="9">The Tat system comprises two distinct complexes: a TatABC complex, containing multiple copies of TatA, TatB and TatC subunits, and a separate TatA complex, containing only TatA subunits. Substrates initially bind to the TatABC complex, which probably triggers association of the separate TatA complex to form the active translocon.</text>
</comment>
<evidence type="ECO:0000256" key="6">
    <source>
        <dbReference type="ARBA" id="ARBA00022989"/>
    </source>
</evidence>
<dbReference type="EMBL" id="SZVP01000005">
    <property type="protein sequence ID" value="TMM45797.1"/>
    <property type="molecule type" value="Genomic_DNA"/>
</dbReference>
<dbReference type="Pfam" id="PF02416">
    <property type="entry name" value="TatA_B_E"/>
    <property type="match status" value="1"/>
</dbReference>
<sequence length="182" mass="20092">MGFWELIVIAIMGLVILGPERLPIAIRTLRGWISGARKFSDTVKSELTEELRIHELHANLKKAEENNLKNLSPEVAESLKSLQAAADSVNEPFKKVDKEPSDSMISSSLASAPQTMAESNKAHKEINNETHSETSNKVNNDLESNVSQKISNTDASTMWDEVIDNAENTVKPANQESDKPQP</sequence>
<evidence type="ECO:0000256" key="9">
    <source>
        <dbReference type="HAMAP-Rule" id="MF_00237"/>
    </source>
</evidence>
<evidence type="ECO:0000256" key="3">
    <source>
        <dbReference type="ARBA" id="ARBA00022475"/>
    </source>
</evidence>
<keyword evidence="5 9" id="KW-0653">Protein transport</keyword>
<dbReference type="PANTHER" id="PTHR33162:SF1">
    <property type="entry name" value="SEC-INDEPENDENT PROTEIN TRANSLOCASE PROTEIN TATA, CHLOROPLASTIC"/>
    <property type="match status" value="1"/>
</dbReference>
<organism evidence="11 12">
    <name type="scientific">Colwellia ponticola</name>
    <dbReference type="NCBI Taxonomy" id="2304625"/>
    <lineage>
        <taxon>Bacteria</taxon>
        <taxon>Pseudomonadati</taxon>
        <taxon>Pseudomonadota</taxon>
        <taxon>Gammaproteobacteria</taxon>
        <taxon>Alteromonadales</taxon>
        <taxon>Colwelliaceae</taxon>
        <taxon>Colwellia</taxon>
    </lineage>
</organism>
<feature type="compositionally biased region" description="Basic and acidic residues" evidence="10">
    <location>
        <begin position="92"/>
        <end position="101"/>
    </location>
</feature>
<evidence type="ECO:0000256" key="4">
    <source>
        <dbReference type="ARBA" id="ARBA00022692"/>
    </source>
</evidence>
<protein>
    <recommendedName>
        <fullName evidence="9">Sec-independent protein translocase protein TatB</fullName>
    </recommendedName>
</protein>
<keyword evidence="6 9" id="KW-1133">Transmembrane helix</keyword>
<dbReference type="PANTHER" id="PTHR33162">
    <property type="entry name" value="SEC-INDEPENDENT PROTEIN TRANSLOCASE PROTEIN TATA, CHLOROPLASTIC"/>
    <property type="match status" value="1"/>
</dbReference>
<dbReference type="Proteomes" id="UP000307702">
    <property type="component" value="Unassembled WGS sequence"/>
</dbReference>
<evidence type="ECO:0000256" key="8">
    <source>
        <dbReference type="ARBA" id="ARBA00023136"/>
    </source>
</evidence>
<reference evidence="11 12" key="1">
    <citation type="submission" date="2019-05" db="EMBL/GenBank/DDBJ databases">
        <title>Colwellia ponticola sp. nov., isolated from seawater.</title>
        <authorList>
            <person name="Yoon J.-H."/>
        </authorList>
    </citation>
    <scope>NUCLEOTIDE SEQUENCE [LARGE SCALE GENOMIC DNA]</scope>
    <source>
        <strain evidence="11 12">OISW-25</strain>
    </source>
</reference>
<feature type="compositionally biased region" description="Polar residues" evidence="10">
    <location>
        <begin position="166"/>
        <end position="175"/>
    </location>
</feature>
<keyword evidence="4 9" id="KW-0812">Transmembrane</keyword>
<feature type="compositionally biased region" description="Basic and acidic residues" evidence="10">
    <location>
        <begin position="120"/>
        <end position="134"/>
    </location>
</feature>
<evidence type="ECO:0000256" key="1">
    <source>
        <dbReference type="ARBA" id="ARBA00004167"/>
    </source>
</evidence>
<feature type="region of interest" description="Disordered" evidence="10">
    <location>
        <begin position="88"/>
        <end position="182"/>
    </location>
</feature>
<feature type="compositionally biased region" description="Low complexity" evidence="10">
    <location>
        <begin position="102"/>
        <end position="111"/>
    </location>
</feature>
<dbReference type="AlphaFoldDB" id="A0A8H2PKV8"/>
<dbReference type="PRINTS" id="PR01506">
    <property type="entry name" value="TATBPROTEIN"/>
</dbReference>